<keyword evidence="7" id="KW-0808">Transferase</keyword>
<feature type="transmembrane region" description="Helical" evidence="5">
    <location>
        <begin position="92"/>
        <end position="116"/>
    </location>
</feature>
<dbReference type="GO" id="GO:0016020">
    <property type="term" value="C:membrane"/>
    <property type="evidence" value="ECO:0007669"/>
    <property type="project" value="UniProtKB-SubCell"/>
</dbReference>
<dbReference type="PANTHER" id="PTHR47681">
    <property type="entry name" value="PHOSPHATIDYLINOSITOL N-ACETYLGLUCOSAMINYLTRANSFERASE SUBUNIT P-RELATED"/>
    <property type="match status" value="1"/>
</dbReference>
<evidence type="ECO:0000313" key="7">
    <source>
        <dbReference type="EMBL" id="KAL0380012.1"/>
    </source>
</evidence>
<keyword evidence="2 5" id="KW-0812">Transmembrane</keyword>
<keyword evidence="7" id="KW-0328">Glycosyltransferase</keyword>
<dbReference type="EMBL" id="JACGWK010000001">
    <property type="protein sequence ID" value="KAL0380012.1"/>
    <property type="molecule type" value="Genomic_DNA"/>
</dbReference>
<feature type="transmembrane region" description="Helical" evidence="5">
    <location>
        <begin position="50"/>
        <end position="72"/>
    </location>
</feature>
<evidence type="ECO:0000256" key="4">
    <source>
        <dbReference type="ARBA" id="ARBA00023136"/>
    </source>
</evidence>
<gene>
    <name evidence="7" type="ORF">Sangu_0065500</name>
</gene>
<dbReference type="PANTHER" id="PTHR47681:SF3">
    <property type="entry name" value="PHOSPHATIDYLINOSITOL N-ACETYLGLUCOSAMINYLTRANSFERASE SUBUNIT P-RELATED"/>
    <property type="match status" value="1"/>
</dbReference>
<dbReference type="AlphaFoldDB" id="A0AAW2RIL8"/>
<dbReference type="GO" id="GO:0016757">
    <property type="term" value="F:glycosyltransferase activity"/>
    <property type="evidence" value="ECO:0007669"/>
    <property type="project" value="UniProtKB-KW"/>
</dbReference>
<evidence type="ECO:0000256" key="1">
    <source>
        <dbReference type="ARBA" id="ARBA00004141"/>
    </source>
</evidence>
<keyword evidence="3 5" id="KW-1133">Transmembrane helix</keyword>
<dbReference type="InterPro" id="IPR013717">
    <property type="entry name" value="PIG-P"/>
</dbReference>
<evidence type="ECO:0000256" key="3">
    <source>
        <dbReference type="ARBA" id="ARBA00022989"/>
    </source>
</evidence>
<feature type="domain" description="PIG-P" evidence="6">
    <location>
        <begin position="48"/>
        <end position="165"/>
    </location>
</feature>
<reference evidence="7" key="1">
    <citation type="submission" date="2020-06" db="EMBL/GenBank/DDBJ databases">
        <authorList>
            <person name="Li T."/>
            <person name="Hu X."/>
            <person name="Zhang T."/>
            <person name="Song X."/>
            <person name="Zhang H."/>
            <person name="Dai N."/>
            <person name="Sheng W."/>
            <person name="Hou X."/>
            <person name="Wei L."/>
        </authorList>
    </citation>
    <scope>NUCLEOTIDE SEQUENCE</scope>
    <source>
        <strain evidence="7">G01</strain>
        <tissue evidence="7">Leaf</tissue>
    </source>
</reference>
<name>A0AAW2RIL8_9LAMI</name>
<evidence type="ECO:0000256" key="2">
    <source>
        <dbReference type="ARBA" id="ARBA00022692"/>
    </source>
</evidence>
<accession>A0AAW2RIL8</accession>
<dbReference type="Pfam" id="PF08510">
    <property type="entry name" value="PIG-P"/>
    <property type="match status" value="1"/>
</dbReference>
<sequence length="169" mass="19004">MEERCSVNSPRRILSFSRNRRADVSFPDVDDRSSTGFGVSGEHGPKLSEVYGFVGSITTVVSTVVFIIWAYVPDRWLHSIGIYYYPSRYWALAVPTFFSATVVLAIGFYIGVNFMATPPPTSLNSMFDEFSREPLSGIPSKDDDDDQPIEPISDIDITQINEIMFNNKK</sequence>
<comment type="caution">
    <text evidence="7">The sequence shown here is derived from an EMBL/GenBank/DDBJ whole genome shotgun (WGS) entry which is preliminary data.</text>
</comment>
<proteinExistence type="predicted"/>
<organism evidence="7">
    <name type="scientific">Sesamum angustifolium</name>
    <dbReference type="NCBI Taxonomy" id="2727405"/>
    <lineage>
        <taxon>Eukaryota</taxon>
        <taxon>Viridiplantae</taxon>
        <taxon>Streptophyta</taxon>
        <taxon>Embryophyta</taxon>
        <taxon>Tracheophyta</taxon>
        <taxon>Spermatophyta</taxon>
        <taxon>Magnoliopsida</taxon>
        <taxon>eudicotyledons</taxon>
        <taxon>Gunneridae</taxon>
        <taxon>Pentapetalae</taxon>
        <taxon>asterids</taxon>
        <taxon>lamiids</taxon>
        <taxon>Lamiales</taxon>
        <taxon>Pedaliaceae</taxon>
        <taxon>Sesamum</taxon>
    </lineage>
</organism>
<evidence type="ECO:0000256" key="5">
    <source>
        <dbReference type="SAM" id="Phobius"/>
    </source>
</evidence>
<evidence type="ECO:0000259" key="6">
    <source>
        <dbReference type="Pfam" id="PF08510"/>
    </source>
</evidence>
<reference evidence="7" key="2">
    <citation type="journal article" date="2024" name="Plant">
        <title>Genomic evolution and insights into agronomic trait innovations of Sesamum species.</title>
        <authorList>
            <person name="Miao H."/>
            <person name="Wang L."/>
            <person name="Qu L."/>
            <person name="Liu H."/>
            <person name="Sun Y."/>
            <person name="Le M."/>
            <person name="Wang Q."/>
            <person name="Wei S."/>
            <person name="Zheng Y."/>
            <person name="Lin W."/>
            <person name="Duan Y."/>
            <person name="Cao H."/>
            <person name="Xiong S."/>
            <person name="Wang X."/>
            <person name="Wei L."/>
            <person name="Li C."/>
            <person name="Ma Q."/>
            <person name="Ju M."/>
            <person name="Zhao R."/>
            <person name="Li G."/>
            <person name="Mu C."/>
            <person name="Tian Q."/>
            <person name="Mei H."/>
            <person name="Zhang T."/>
            <person name="Gao T."/>
            <person name="Zhang H."/>
        </authorList>
    </citation>
    <scope>NUCLEOTIDE SEQUENCE</scope>
    <source>
        <strain evidence="7">G01</strain>
    </source>
</reference>
<comment type="subcellular location">
    <subcellularLocation>
        <location evidence="1">Membrane</location>
        <topology evidence="1">Multi-pass membrane protein</topology>
    </subcellularLocation>
</comment>
<keyword evidence="4 5" id="KW-0472">Membrane</keyword>
<protein>
    <submittedName>
        <fullName evidence="7">Phosphatidylinositol N-acetylglucosaminyltransferase subunit P</fullName>
    </submittedName>
</protein>